<dbReference type="EC" id="1.11.1.24" evidence="2"/>
<dbReference type="PROSITE" id="PS51352">
    <property type="entry name" value="THIOREDOXIN_2"/>
    <property type="match status" value="1"/>
</dbReference>
<feature type="chain" id="PRO_5014355334" description="thioredoxin-dependent peroxiredoxin" evidence="12">
    <location>
        <begin position="19"/>
        <end position="199"/>
    </location>
</feature>
<dbReference type="EMBL" id="POWF01000001">
    <property type="protein sequence ID" value="PNQ75200.1"/>
    <property type="molecule type" value="Genomic_DNA"/>
</dbReference>
<comment type="catalytic activity">
    <reaction evidence="11">
        <text>a hydroperoxide + [thioredoxin]-dithiol = an alcohol + [thioredoxin]-disulfide + H2O</text>
        <dbReference type="Rhea" id="RHEA:62620"/>
        <dbReference type="Rhea" id="RHEA-COMP:10698"/>
        <dbReference type="Rhea" id="RHEA-COMP:10700"/>
        <dbReference type="ChEBI" id="CHEBI:15377"/>
        <dbReference type="ChEBI" id="CHEBI:29950"/>
        <dbReference type="ChEBI" id="CHEBI:30879"/>
        <dbReference type="ChEBI" id="CHEBI:35924"/>
        <dbReference type="ChEBI" id="CHEBI:50058"/>
        <dbReference type="EC" id="1.11.1.24"/>
    </reaction>
</comment>
<evidence type="ECO:0000256" key="1">
    <source>
        <dbReference type="ARBA" id="ARBA00003330"/>
    </source>
</evidence>
<feature type="domain" description="Thioredoxin" evidence="13">
    <location>
        <begin position="30"/>
        <end position="197"/>
    </location>
</feature>
<evidence type="ECO:0000256" key="8">
    <source>
        <dbReference type="ARBA" id="ARBA00032824"/>
    </source>
</evidence>
<dbReference type="GO" id="GO:0008379">
    <property type="term" value="F:thioredoxin peroxidase activity"/>
    <property type="evidence" value="ECO:0007669"/>
    <property type="project" value="TreeGrafter"/>
</dbReference>
<evidence type="ECO:0000256" key="5">
    <source>
        <dbReference type="ARBA" id="ARBA00023002"/>
    </source>
</evidence>
<keyword evidence="12" id="KW-0732">Signal</keyword>
<evidence type="ECO:0000256" key="11">
    <source>
        <dbReference type="ARBA" id="ARBA00049091"/>
    </source>
</evidence>
<evidence type="ECO:0000259" key="13">
    <source>
        <dbReference type="PROSITE" id="PS51352"/>
    </source>
</evidence>
<keyword evidence="15" id="KW-1185">Reference proteome</keyword>
<evidence type="ECO:0000256" key="4">
    <source>
        <dbReference type="ARBA" id="ARBA00022862"/>
    </source>
</evidence>
<feature type="signal peptide" evidence="12">
    <location>
        <begin position="1"/>
        <end position="18"/>
    </location>
</feature>
<evidence type="ECO:0000313" key="14">
    <source>
        <dbReference type="EMBL" id="PNQ75200.1"/>
    </source>
</evidence>
<dbReference type="SUPFAM" id="SSF52833">
    <property type="entry name" value="Thioredoxin-like"/>
    <property type="match status" value="1"/>
</dbReference>
<dbReference type="RefSeq" id="WP_103051049.1">
    <property type="nucleotide sequence ID" value="NZ_POWF01000001.1"/>
</dbReference>
<evidence type="ECO:0000256" key="3">
    <source>
        <dbReference type="ARBA" id="ARBA00022559"/>
    </source>
</evidence>
<comment type="caution">
    <text evidence="14">The sequence shown here is derived from an EMBL/GenBank/DDBJ whole genome shotgun (WGS) entry which is preliminary data.</text>
</comment>
<dbReference type="GO" id="GO:0034599">
    <property type="term" value="P:cellular response to oxidative stress"/>
    <property type="evidence" value="ECO:0007669"/>
    <property type="project" value="TreeGrafter"/>
</dbReference>
<evidence type="ECO:0000256" key="6">
    <source>
        <dbReference type="ARBA" id="ARBA00023157"/>
    </source>
</evidence>
<protein>
    <recommendedName>
        <fullName evidence="2">thioredoxin-dependent peroxiredoxin</fullName>
        <ecNumber evidence="2">1.11.1.24</ecNumber>
    </recommendedName>
    <alternativeName>
        <fullName evidence="8">Thioredoxin peroxidase</fullName>
    </alternativeName>
    <alternativeName>
        <fullName evidence="10">Thioredoxin-dependent peroxiredoxin Bcp</fullName>
    </alternativeName>
</protein>
<dbReference type="InterPro" id="IPR013766">
    <property type="entry name" value="Thioredoxin_domain"/>
</dbReference>
<proteinExistence type="inferred from homology"/>
<dbReference type="Gene3D" id="3.40.30.10">
    <property type="entry name" value="Glutaredoxin"/>
    <property type="match status" value="1"/>
</dbReference>
<comment type="function">
    <text evidence="1">Thiol-specific peroxidase that catalyzes the reduction of hydrogen peroxide and organic hydroperoxides to water and alcohols, respectively. Plays a role in cell protection against oxidative stress by detoxifying peroxides and as sensor of hydrogen peroxide-mediated signaling events.</text>
</comment>
<dbReference type="Proteomes" id="UP000236641">
    <property type="component" value="Unassembled WGS sequence"/>
</dbReference>
<evidence type="ECO:0000256" key="12">
    <source>
        <dbReference type="SAM" id="SignalP"/>
    </source>
</evidence>
<dbReference type="GO" id="GO:0045454">
    <property type="term" value="P:cell redox homeostasis"/>
    <property type="evidence" value="ECO:0007669"/>
    <property type="project" value="TreeGrafter"/>
</dbReference>
<dbReference type="PANTHER" id="PTHR42801">
    <property type="entry name" value="THIOREDOXIN-DEPENDENT PEROXIDE REDUCTASE"/>
    <property type="match status" value="1"/>
</dbReference>
<sequence>MKSLSLLFALFLSLTLFAQVPEKAADISPLLIGESIPNAKLLDVNGRDVSLHKVIKEKPTVLVFYRGGWCPYCNEQLAALGEADQEIIDLGYQIVAVSPDHVASLKPTIDTEGLNYQVYADPQAKFIQEMGIGFQTPGMAKLYIAKKTKMDATDILPVPAVFILNTSGEILFEYINPNYKIRLSSELLLANLKALKPKN</sequence>
<dbReference type="AlphaFoldDB" id="A0A2K1E4K7"/>
<dbReference type="CDD" id="cd02970">
    <property type="entry name" value="PRX_like2"/>
    <property type="match status" value="1"/>
</dbReference>
<accession>A0A2K1E4K7</accession>
<evidence type="ECO:0000256" key="9">
    <source>
        <dbReference type="ARBA" id="ARBA00038489"/>
    </source>
</evidence>
<comment type="similarity">
    <text evidence="9">Belongs to the peroxiredoxin family. BCP/PrxQ subfamily.</text>
</comment>
<reference evidence="14 15" key="1">
    <citation type="submission" date="2018-01" db="EMBL/GenBank/DDBJ databases">
        <title>The draft genome of Hanstruepera neustonica JCM19743.</title>
        <authorList>
            <person name="He R.-H."/>
            <person name="Du Z.-J."/>
        </authorList>
    </citation>
    <scope>NUCLEOTIDE SEQUENCE [LARGE SCALE GENOMIC DNA]</scope>
    <source>
        <strain evidence="14 15">JCM19743</strain>
    </source>
</reference>
<dbReference type="PANTHER" id="PTHR42801:SF7">
    <property type="entry name" value="SLL1159 PROTEIN"/>
    <property type="match status" value="1"/>
</dbReference>
<evidence type="ECO:0000256" key="2">
    <source>
        <dbReference type="ARBA" id="ARBA00013017"/>
    </source>
</evidence>
<name>A0A2K1E4K7_9FLAO</name>
<dbReference type="InterPro" id="IPR000866">
    <property type="entry name" value="AhpC/TSA"/>
</dbReference>
<dbReference type="Pfam" id="PF00578">
    <property type="entry name" value="AhpC-TSA"/>
    <property type="match status" value="1"/>
</dbReference>
<keyword evidence="3" id="KW-0575">Peroxidase</keyword>
<gene>
    <name evidence="14" type="ORF">C1T31_03435</name>
</gene>
<evidence type="ECO:0000256" key="10">
    <source>
        <dbReference type="ARBA" id="ARBA00042639"/>
    </source>
</evidence>
<dbReference type="GO" id="GO:0005737">
    <property type="term" value="C:cytoplasm"/>
    <property type="evidence" value="ECO:0007669"/>
    <property type="project" value="TreeGrafter"/>
</dbReference>
<evidence type="ECO:0000313" key="15">
    <source>
        <dbReference type="Proteomes" id="UP000236641"/>
    </source>
</evidence>
<organism evidence="14 15">
    <name type="scientific">Hanstruepera neustonica</name>
    <dbReference type="NCBI Taxonomy" id="1445657"/>
    <lineage>
        <taxon>Bacteria</taxon>
        <taxon>Pseudomonadati</taxon>
        <taxon>Bacteroidota</taxon>
        <taxon>Flavobacteriia</taxon>
        <taxon>Flavobacteriales</taxon>
        <taxon>Flavobacteriaceae</taxon>
        <taxon>Hanstruepera</taxon>
    </lineage>
</organism>
<evidence type="ECO:0000256" key="7">
    <source>
        <dbReference type="ARBA" id="ARBA00023284"/>
    </source>
</evidence>
<keyword evidence="4" id="KW-0049">Antioxidant</keyword>
<dbReference type="OrthoDB" id="9809746at2"/>
<keyword evidence="6" id="KW-1015">Disulfide bond</keyword>
<dbReference type="InterPro" id="IPR036249">
    <property type="entry name" value="Thioredoxin-like_sf"/>
</dbReference>
<keyword evidence="5" id="KW-0560">Oxidoreductase</keyword>
<keyword evidence="7" id="KW-0676">Redox-active center</keyword>
<dbReference type="InterPro" id="IPR050924">
    <property type="entry name" value="Peroxiredoxin_BCP/PrxQ"/>
</dbReference>